<gene>
    <name evidence="2" type="ORF">M9Y10_030128</name>
</gene>
<sequence>MSKKSNSFNLEESFNENQKEEDQAYVQVLLSSEVFKVPLFQVIKYSPKLTMDYSITNVNNIFSQKIKRCQETYQLQNQSIKKFIKLLQGENSEITNDDYCDLYRLSVEFKVEILQNILDEYSKQHSTDTDFIIISLLQYNSPNFNESFFNGQSPIQMEKILSQRICDCLSNNNFGKLQMPTIFKIIEKSDKQQINSNLLYDFISKSIEKRCILFQFLDLKTLSDERFNEMYSKYSNSNDSNSKGYYSYVQNDITYMKELKESKVAVESKFQQIKDINDQFNAEKNKLSKINEELQEKVKQFEKVNEQLQNEKKQTNYKNENLQSSISKIEKDQILYQELRDNLMKFNPEGIIGIKFIKIFYINHAKMEMLSLSKI</sequence>
<name>A0ABR2KR62_9EUKA</name>
<evidence type="ECO:0000256" key="1">
    <source>
        <dbReference type="SAM" id="Coils"/>
    </source>
</evidence>
<evidence type="ECO:0000313" key="2">
    <source>
        <dbReference type="EMBL" id="KAK8892877.1"/>
    </source>
</evidence>
<proteinExistence type="predicted"/>
<protein>
    <submittedName>
        <fullName evidence="2">Uncharacterized protein</fullName>
    </submittedName>
</protein>
<dbReference type="EMBL" id="JAPFFF010000004">
    <property type="protein sequence ID" value="KAK8892877.1"/>
    <property type="molecule type" value="Genomic_DNA"/>
</dbReference>
<keyword evidence="3" id="KW-1185">Reference proteome</keyword>
<comment type="caution">
    <text evidence="2">The sequence shown here is derived from an EMBL/GenBank/DDBJ whole genome shotgun (WGS) entry which is preliminary data.</text>
</comment>
<feature type="coiled-coil region" evidence="1">
    <location>
        <begin position="273"/>
        <end position="325"/>
    </location>
</feature>
<organism evidence="2 3">
    <name type="scientific">Tritrichomonas musculus</name>
    <dbReference type="NCBI Taxonomy" id="1915356"/>
    <lineage>
        <taxon>Eukaryota</taxon>
        <taxon>Metamonada</taxon>
        <taxon>Parabasalia</taxon>
        <taxon>Tritrichomonadida</taxon>
        <taxon>Tritrichomonadidae</taxon>
        <taxon>Tritrichomonas</taxon>
    </lineage>
</organism>
<dbReference type="Proteomes" id="UP001470230">
    <property type="component" value="Unassembled WGS sequence"/>
</dbReference>
<evidence type="ECO:0000313" key="3">
    <source>
        <dbReference type="Proteomes" id="UP001470230"/>
    </source>
</evidence>
<accession>A0ABR2KR62</accession>
<reference evidence="2 3" key="1">
    <citation type="submission" date="2024-04" db="EMBL/GenBank/DDBJ databases">
        <title>Tritrichomonas musculus Genome.</title>
        <authorList>
            <person name="Alves-Ferreira E."/>
            <person name="Grigg M."/>
            <person name="Lorenzi H."/>
            <person name="Galac M."/>
        </authorList>
    </citation>
    <scope>NUCLEOTIDE SEQUENCE [LARGE SCALE GENOMIC DNA]</scope>
    <source>
        <strain evidence="2 3">EAF2021</strain>
    </source>
</reference>
<keyword evidence="1" id="KW-0175">Coiled coil</keyword>